<dbReference type="RefSeq" id="WP_179492493.1">
    <property type="nucleotide sequence ID" value="NZ_JACCCW010000002.1"/>
</dbReference>
<dbReference type="CDD" id="cd03801">
    <property type="entry name" value="GT4_PimA-like"/>
    <property type="match status" value="1"/>
</dbReference>
<gene>
    <name evidence="1" type="ORF">HDF17_003134</name>
</gene>
<dbReference type="Pfam" id="PF13692">
    <property type="entry name" value="Glyco_trans_1_4"/>
    <property type="match status" value="1"/>
</dbReference>
<proteinExistence type="predicted"/>
<dbReference type="EMBL" id="JACCCW010000002">
    <property type="protein sequence ID" value="NYF80814.1"/>
    <property type="molecule type" value="Genomic_DNA"/>
</dbReference>
<dbReference type="AlphaFoldDB" id="A0A7Y9THQ7"/>
<dbReference type="GO" id="GO:0016740">
    <property type="term" value="F:transferase activity"/>
    <property type="evidence" value="ECO:0007669"/>
    <property type="project" value="UniProtKB-KW"/>
</dbReference>
<reference evidence="1 2" key="1">
    <citation type="submission" date="2020-07" db="EMBL/GenBank/DDBJ databases">
        <title>Genomic Encyclopedia of Type Strains, Phase IV (KMG-V): Genome sequencing to study the core and pangenomes of soil and plant-associated prokaryotes.</title>
        <authorList>
            <person name="Whitman W."/>
        </authorList>
    </citation>
    <scope>NUCLEOTIDE SEQUENCE [LARGE SCALE GENOMIC DNA]</scope>
    <source>
        <strain evidence="1 2">X4EP2</strain>
    </source>
</reference>
<keyword evidence="1" id="KW-0808">Transferase</keyword>
<comment type="caution">
    <text evidence="1">The sequence shown here is derived from an EMBL/GenBank/DDBJ whole genome shotgun (WGS) entry which is preliminary data.</text>
</comment>
<keyword evidence="2" id="KW-1185">Reference proteome</keyword>
<evidence type="ECO:0000313" key="2">
    <source>
        <dbReference type="Proteomes" id="UP000589520"/>
    </source>
</evidence>
<dbReference type="Proteomes" id="UP000589520">
    <property type="component" value="Unassembled WGS sequence"/>
</dbReference>
<dbReference type="Gene3D" id="3.40.50.2000">
    <property type="entry name" value="Glycogen Phosphorylase B"/>
    <property type="match status" value="1"/>
</dbReference>
<sequence>MYRVLAFTVKPRASADTRYRILQYIPFAERDGVHVNHHSLMSNSFFRWQMENSHLLARLLLLPWLLILRFWQVLMEAPRYDAVWISREMAPLGPPFFEWLLVWRCRRVVMDVDDALHIVDKEGSRWLPRLLRDHGKFGRMAASYTVVVCGNDFLADFYHSHGGTVRIVPTVVNADDYASVEPSPSALIRIGWIGTPLNWHHVNIVGPALASLALERQFEVVLVGIDEPLNWQLPHLRYLRWTLANEISFFNEFDIGIMPLKDSLFARGKCAFKLIQYMAAGLPVVASPVGANIDVVHDGVDGFLAGTDERWVTSLRQLIDTAELRQSMGNKGRELVRERYSVQSVWPMYRAILSGSSAEEG</sequence>
<evidence type="ECO:0000313" key="1">
    <source>
        <dbReference type="EMBL" id="NYF80814.1"/>
    </source>
</evidence>
<name>A0A7Y9THQ7_9BACT</name>
<dbReference type="SUPFAM" id="SSF53756">
    <property type="entry name" value="UDP-Glycosyltransferase/glycogen phosphorylase"/>
    <property type="match status" value="1"/>
</dbReference>
<accession>A0A7Y9THQ7</accession>
<organism evidence="1 2">
    <name type="scientific">Granulicella arctica</name>
    <dbReference type="NCBI Taxonomy" id="940613"/>
    <lineage>
        <taxon>Bacteria</taxon>
        <taxon>Pseudomonadati</taxon>
        <taxon>Acidobacteriota</taxon>
        <taxon>Terriglobia</taxon>
        <taxon>Terriglobales</taxon>
        <taxon>Acidobacteriaceae</taxon>
        <taxon>Granulicella</taxon>
    </lineage>
</organism>
<dbReference type="PANTHER" id="PTHR12526">
    <property type="entry name" value="GLYCOSYLTRANSFERASE"/>
    <property type="match status" value="1"/>
</dbReference>
<protein>
    <submittedName>
        <fullName evidence="1">Glycosyltransferase involved in cell wall biosynthesis</fullName>
    </submittedName>
</protein>